<organism evidence="13 14">
    <name type="scientific">Paracoccus pacificus</name>
    <dbReference type="NCBI Taxonomy" id="1463598"/>
    <lineage>
        <taxon>Bacteria</taxon>
        <taxon>Pseudomonadati</taxon>
        <taxon>Pseudomonadota</taxon>
        <taxon>Alphaproteobacteria</taxon>
        <taxon>Rhodobacterales</taxon>
        <taxon>Paracoccaceae</taxon>
        <taxon>Paracoccus</taxon>
    </lineage>
</organism>
<dbReference type="NCBIfam" id="TIGR00916">
    <property type="entry name" value="2A0604s01"/>
    <property type="match status" value="1"/>
</dbReference>
<keyword evidence="14" id="KW-1185">Reference proteome</keyword>
<dbReference type="Pfam" id="PF21760">
    <property type="entry name" value="SecD_1st"/>
    <property type="match status" value="1"/>
</dbReference>
<evidence type="ECO:0000259" key="12">
    <source>
        <dbReference type="Pfam" id="PF22599"/>
    </source>
</evidence>
<feature type="domain" description="Protein translocase subunit SecDF P1" evidence="11">
    <location>
        <begin position="186"/>
        <end position="243"/>
    </location>
</feature>
<keyword evidence="7 9" id="KW-0811">Translocation</keyword>
<dbReference type="InterPro" id="IPR005791">
    <property type="entry name" value="SecD"/>
</dbReference>
<dbReference type="InterPro" id="IPR022813">
    <property type="entry name" value="SecD/SecF_arch_bac"/>
</dbReference>
<evidence type="ECO:0000256" key="1">
    <source>
        <dbReference type="ARBA" id="ARBA00004651"/>
    </source>
</evidence>
<comment type="function">
    <text evidence="9">Part of the Sec protein translocase complex. Interacts with the SecYEG preprotein conducting channel. SecDF uses the proton motive force (PMF) to complete protein translocation after the ATP-dependent function of SecA.</text>
</comment>
<dbReference type="Pfam" id="PF22599">
    <property type="entry name" value="SecDF_P1_head"/>
    <property type="match status" value="1"/>
</dbReference>
<feature type="transmembrane region" description="Helical" evidence="9">
    <location>
        <begin position="518"/>
        <end position="542"/>
    </location>
</feature>
<evidence type="ECO:0000256" key="8">
    <source>
        <dbReference type="ARBA" id="ARBA00023136"/>
    </source>
</evidence>
<comment type="subunit">
    <text evidence="9">Forms a complex with SecF. Part of the essential Sec protein translocation apparatus which comprises SecA, SecYEG and auxiliary proteins SecDF-YajC and YidC.</text>
</comment>
<comment type="caution">
    <text evidence="9">Lacks conserved residue(s) required for the propagation of feature annotation.</text>
</comment>
<dbReference type="PRINTS" id="PR00702">
    <property type="entry name" value="ACRIFLAVINRP"/>
</dbReference>
<dbReference type="SUPFAM" id="SSF82866">
    <property type="entry name" value="Multidrug efflux transporter AcrB transmembrane domain"/>
    <property type="match status" value="1"/>
</dbReference>
<evidence type="ECO:0000256" key="9">
    <source>
        <dbReference type="HAMAP-Rule" id="MF_01463"/>
    </source>
</evidence>
<sequence length="556" mass="59255">MLKTSLWKRILIIGICVLGIVGAMPNLFYKRVEAHNDAIARVEKTGVTDAATQQAIDGWPNWLPSQLVNLGLDLRGGVQLLASVQVEDVYKARIDALWPDLRRALSDARADVGGIRRVPAPDGELRIEIGNPDGIAKAVEIARGFATPVTTLTGAGESDLNIRGQGNTLTITLSDAEKAATDERTMQQALEIIRNRVDEVGTREPTIIREGENRILIQVPGLGSAEELKQLIGTTAKLTFNPVVGRGTDPNANPGAGNMVLPSADEREKGIYYTLESAPVVTGEDLVDARPAFDQDGKPAVEFRFNASAAKRFGAFTAANINQPFAIVLDDQVISAPVIRSAIPGGTGQISGGMNVEQSTLLAVQLRAGALPAGLSFLQERTVGPELGQDSIDAGRVAAMVGYGAVVLLMIATYGLFGVFASIALVVNIILIFAILSVIGATLTLPGIAGIVLTMGMAVDANVLIFERIREELRTSRGPAKAIELGYARAFSAIFDSNITTLMIAGILFYLGSGPVKGFAVTLAIGIITSLFTAIYVTRLIMATWFDWRRPRTIEV</sequence>
<dbReference type="NCBIfam" id="TIGR01129">
    <property type="entry name" value="secD"/>
    <property type="match status" value="1"/>
</dbReference>
<evidence type="ECO:0000256" key="5">
    <source>
        <dbReference type="ARBA" id="ARBA00022927"/>
    </source>
</evidence>
<evidence type="ECO:0000259" key="11">
    <source>
        <dbReference type="Pfam" id="PF21760"/>
    </source>
</evidence>
<dbReference type="RefSeq" id="WP_379141328.1">
    <property type="nucleotide sequence ID" value="NZ_JBHUEN010000019.1"/>
</dbReference>
<evidence type="ECO:0000313" key="13">
    <source>
        <dbReference type="EMBL" id="MFD1881454.1"/>
    </source>
</evidence>
<feature type="domain" description="SecDF P1 head subdomain" evidence="12">
    <location>
        <begin position="267"/>
        <end position="373"/>
    </location>
</feature>
<dbReference type="InterPro" id="IPR048634">
    <property type="entry name" value="SecD_SecF_C"/>
</dbReference>
<keyword evidence="6 9" id="KW-1133">Transmembrane helix</keyword>
<evidence type="ECO:0000256" key="3">
    <source>
        <dbReference type="ARBA" id="ARBA00022475"/>
    </source>
</evidence>
<dbReference type="Pfam" id="PF02355">
    <property type="entry name" value="SecD_SecF_C"/>
    <property type="match status" value="1"/>
</dbReference>
<keyword evidence="3 9" id="KW-1003">Cell membrane</keyword>
<feature type="transmembrane region" description="Helical" evidence="9">
    <location>
        <begin position="487"/>
        <end position="512"/>
    </location>
</feature>
<feature type="transmembrane region" description="Helical" evidence="9">
    <location>
        <begin position="6"/>
        <end position="29"/>
    </location>
</feature>
<dbReference type="InterPro" id="IPR054384">
    <property type="entry name" value="SecDF_P1_head"/>
</dbReference>
<feature type="transmembrane region" description="Helical" evidence="9">
    <location>
        <begin position="445"/>
        <end position="466"/>
    </location>
</feature>
<evidence type="ECO:0000256" key="7">
    <source>
        <dbReference type="ARBA" id="ARBA00023010"/>
    </source>
</evidence>
<feature type="transmembrane region" description="Helical" evidence="9">
    <location>
        <begin position="406"/>
        <end position="439"/>
    </location>
</feature>
<keyword evidence="2 9" id="KW-0813">Transport</keyword>
<dbReference type="Proteomes" id="UP001597213">
    <property type="component" value="Unassembled WGS sequence"/>
</dbReference>
<keyword evidence="4 9" id="KW-0812">Transmembrane</keyword>
<comment type="caution">
    <text evidence="13">The sequence shown here is derived from an EMBL/GenBank/DDBJ whole genome shotgun (WGS) entry which is preliminary data.</text>
</comment>
<dbReference type="Gene3D" id="3.30.70.3400">
    <property type="match status" value="1"/>
</dbReference>
<reference evidence="14" key="1">
    <citation type="journal article" date="2019" name="Int. J. Syst. Evol. Microbiol.">
        <title>The Global Catalogue of Microorganisms (GCM) 10K type strain sequencing project: providing services to taxonomists for standard genome sequencing and annotation.</title>
        <authorList>
            <consortium name="The Broad Institute Genomics Platform"/>
            <consortium name="The Broad Institute Genome Sequencing Center for Infectious Disease"/>
            <person name="Wu L."/>
            <person name="Ma J."/>
        </authorList>
    </citation>
    <scope>NUCLEOTIDE SEQUENCE [LARGE SCALE GENOMIC DNA]</scope>
    <source>
        <strain evidence="14">CCUG 56029</strain>
    </source>
</reference>
<feature type="domain" description="Protein export membrane protein SecD/SecF C-terminal" evidence="10">
    <location>
        <begin position="377"/>
        <end position="545"/>
    </location>
</feature>
<gene>
    <name evidence="9 13" type="primary">secD</name>
    <name evidence="13" type="ORF">ACFSCT_06960</name>
</gene>
<dbReference type="PANTHER" id="PTHR30081">
    <property type="entry name" value="PROTEIN-EXPORT MEMBRANE PROTEIN SEC"/>
    <property type="match status" value="1"/>
</dbReference>
<evidence type="ECO:0000256" key="4">
    <source>
        <dbReference type="ARBA" id="ARBA00022692"/>
    </source>
</evidence>
<evidence type="ECO:0000256" key="2">
    <source>
        <dbReference type="ARBA" id="ARBA00022448"/>
    </source>
</evidence>
<dbReference type="InterPro" id="IPR055344">
    <property type="entry name" value="SecD_SecF_C_bact"/>
</dbReference>
<dbReference type="HAMAP" id="MF_01463_B">
    <property type="entry name" value="SecD_B"/>
    <property type="match status" value="1"/>
</dbReference>
<evidence type="ECO:0000313" key="14">
    <source>
        <dbReference type="Proteomes" id="UP001597213"/>
    </source>
</evidence>
<comment type="similarity">
    <text evidence="9">Belongs to the SecD/SecF family. SecD subfamily.</text>
</comment>
<keyword evidence="8 9" id="KW-0472">Membrane</keyword>
<evidence type="ECO:0000259" key="10">
    <source>
        <dbReference type="Pfam" id="PF02355"/>
    </source>
</evidence>
<dbReference type="EMBL" id="JBHUEN010000019">
    <property type="protein sequence ID" value="MFD1881454.1"/>
    <property type="molecule type" value="Genomic_DNA"/>
</dbReference>
<evidence type="ECO:0000256" key="6">
    <source>
        <dbReference type="ARBA" id="ARBA00022989"/>
    </source>
</evidence>
<dbReference type="PANTHER" id="PTHR30081:SF1">
    <property type="entry name" value="PROTEIN TRANSLOCASE SUBUNIT SECD"/>
    <property type="match status" value="1"/>
</dbReference>
<proteinExistence type="inferred from homology"/>
<keyword evidence="5 9" id="KW-0653">Protein transport</keyword>
<protein>
    <recommendedName>
        <fullName evidence="9">Protein translocase subunit SecD</fullName>
    </recommendedName>
</protein>
<comment type="subcellular location">
    <subcellularLocation>
        <location evidence="1 9">Cell membrane</location>
        <topology evidence="1 9">Multi-pass membrane protein</topology>
    </subcellularLocation>
</comment>
<dbReference type="InterPro" id="IPR001036">
    <property type="entry name" value="Acrflvin-R"/>
</dbReference>
<dbReference type="Gene3D" id="3.30.1360.200">
    <property type="match status" value="1"/>
</dbReference>
<name>A0ABW4R5F9_9RHOB</name>
<dbReference type="Gene3D" id="1.20.1640.10">
    <property type="entry name" value="Multidrug efflux transporter AcrB transmembrane domain"/>
    <property type="match status" value="1"/>
</dbReference>
<dbReference type="InterPro" id="IPR048631">
    <property type="entry name" value="SecD_1st"/>
</dbReference>
<accession>A0ABW4R5F9</accession>